<feature type="region of interest" description="Disordered" evidence="1">
    <location>
        <begin position="434"/>
        <end position="531"/>
    </location>
</feature>
<feature type="compositionally biased region" description="Polar residues" evidence="1">
    <location>
        <begin position="20"/>
        <end position="30"/>
    </location>
</feature>
<feature type="region of interest" description="Disordered" evidence="1">
    <location>
        <begin position="14"/>
        <end position="42"/>
    </location>
</feature>
<feature type="region of interest" description="Disordered" evidence="1">
    <location>
        <begin position="76"/>
        <end position="132"/>
    </location>
</feature>
<accession>A0A443HNK4</accession>
<evidence type="ECO:0000313" key="2">
    <source>
        <dbReference type="EMBL" id="RWQ93403.1"/>
    </source>
</evidence>
<dbReference type="EMBL" id="RCNU01000010">
    <property type="protein sequence ID" value="RWQ93403.1"/>
    <property type="molecule type" value="Genomic_DNA"/>
</dbReference>
<organism evidence="2 3">
    <name type="scientific">Byssochlamys spectabilis</name>
    <name type="common">Paecilomyces variotii</name>
    <dbReference type="NCBI Taxonomy" id="264951"/>
    <lineage>
        <taxon>Eukaryota</taxon>
        <taxon>Fungi</taxon>
        <taxon>Dikarya</taxon>
        <taxon>Ascomycota</taxon>
        <taxon>Pezizomycotina</taxon>
        <taxon>Eurotiomycetes</taxon>
        <taxon>Eurotiomycetidae</taxon>
        <taxon>Eurotiales</taxon>
        <taxon>Thermoascaceae</taxon>
        <taxon>Paecilomyces</taxon>
    </lineage>
</organism>
<reference evidence="2 3" key="1">
    <citation type="journal article" date="2018" name="Front. Microbiol.">
        <title>Genomic and genetic insights into a cosmopolitan fungus, Paecilomyces variotii (Eurotiales).</title>
        <authorList>
            <person name="Urquhart A.S."/>
            <person name="Mondo S.J."/>
            <person name="Makela M.R."/>
            <person name="Hane J.K."/>
            <person name="Wiebenga A."/>
            <person name="He G."/>
            <person name="Mihaltcheva S."/>
            <person name="Pangilinan J."/>
            <person name="Lipzen A."/>
            <person name="Barry K."/>
            <person name="de Vries R.P."/>
            <person name="Grigoriev I.V."/>
            <person name="Idnurm A."/>
        </authorList>
    </citation>
    <scope>NUCLEOTIDE SEQUENCE [LARGE SCALE GENOMIC DNA]</scope>
    <source>
        <strain evidence="2 3">CBS 101075</strain>
    </source>
</reference>
<evidence type="ECO:0000256" key="1">
    <source>
        <dbReference type="SAM" id="MobiDB-lite"/>
    </source>
</evidence>
<dbReference type="RefSeq" id="XP_028483048.1">
    <property type="nucleotide sequence ID" value="XM_028633936.1"/>
</dbReference>
<proteinExistence type="predicted"/>
<comment type="caution">
    <text evidence="2">The sequence shown here is derived from an EMBL/GenBank/DDBJ whole genome shotgun (WGS) entry which is preliminary data.</text>
</comment>
<sequence>MFFNLGMTADAAAAHRHELSTPSSASQSPLNTPPMSPTSHAAASSNPAIAFAAVLPSFNLPRPFNIPAPLQNVKEALGMPSNPASRRPSTSDDDFSAVHSDTTETKTIVSASGRRRRNKTSFRLAHPPRNPRHKRLRIRPKLLLQLQQVSQTPRPIPALDVLPSITFVPRLARRFPTMFRGRHGLGPNDLIIVNSDIYSGLGAEDDERSVSEEDESEDHREVIATICQLLTEDARQKGKVEICLRYGSPWEATPLPNGSYEFVTATKQGRRTVRWVLRGKSNRRVSAPVDMSSLENATDNRRFTFSVIDPNTRRHPVIASMTRSSIDVYHQYTIPSPSYDASMSPLSPTSVMSNDPAGTVFDTDDNLRTLIMITGIYVAFREGWSQDPLYNDLMAGISSGSLCSPIRPKHQATLDETEGSADKDTHRRSLNLMGNKMRHSSMRQSPSLPTAESSKSLASLNVPKRARSTGAAFMERANRRSASSASKRHTMFAGSPDRGSFSPALGSEQPPPSSSQAFDRKENKVGTVNRSTVEPSVATVDERGGCCEPRVKLCGKTGNQTHQKSSDKHSRWRRLSNLFSSRRNTR</sequence>
<dbReference type="AlphaFoldDB" id="A0A443HNK4"/>
<feature type="compositionally biased region" description="Low complexity" evidence="1">
    <location>
        <begin position="575"/>
        <end position="586"/>
    </location>
</feature>
<dbReference type="GeneID" id="39603213"/>
<protein>
    <submittedName>
        <fullName evidence="2">Uncharacterized protein</fullName>
    </submittedName>
</protein>
<evidence type="ECO:0000313" key="3">
    <source>
        <dbReference type="Proteomes" id="UP000283841"/>
    </source>
</evidence>
<dbReference type="VEuPathDB" id="FungiDB:C8Q69DRAFT_69492"/>
<name>A0A443HNK4_BYSSP</name>
<dbReference type="STRING" id="264951.A0A443HNK4"/>
<gene>
    <name evidence="2" type="ORF">C8Q69DRAFT_69492</name>
</gene>
<feature type="region of interest" description="Disordered" evidence="1">
    <location>
        <begin position="553"/>
        <end position="586"/>
    </location>
</feature>
<dbReference type="Proteomes" id="UP000283841">
    <property type="component" value="Unassembled WGS sequence"/>
</dbReference>
<keyword evidence="3" id="KW-1185">Reference proteome</keyword>
<feature type="compositionally biased region" description="Polar residues" evidence="1">
    <location>
        <begin position="442"/>
        <end position="459"/>
    </location>
</feature>